<keyword evidence="4" id="KW-1185">Reference proteome</keyword>
<dbReference type="GO" id="GO:0005886">
    <property type="term" value="C:plasma membrane"/>
    <property type="evidence" value="ECO:0007669"/>
    <property type="project" value="TreeGrafter"/>
</dbReference>
<dbReference type="Pfam" id="PF07679">
    <property type="entry name" value="I-set"/>
    <property type="match status" value="2"/>
</dbReference>
<accession>A0A8C6LLB0</accession>
<organism evidence="3 4">
    <name type="scientific">Nothobranchius furzeri</name>
    <name type="common">Turquoise killifish</name>
    <dbReference type="NCBI Taxonomy" id="105023"/>
    <lineage>
        <taxon>Eukaryota</taxon>
        <taxon>Metazoa</taxon>
        <taxon>Chordata</taxon>
        <taxon>Craniata</taxon>
        <taxon>Vertebrata</taxon>
        <taxon>Euteleostomi</taxon>
        <taxon>Actinopterygii</taxon>
        <taxon>Neopterygii</taxon>
        <taxon>Teleostei</taxon>
        <taxon>Neoteleostei</taxon>
        <taxon>Acanthomorphata</taxon>
        <taxon>Ovalentaria</taxon>
        <taxon>Atherinomorphae</taxon>
        <taxon>Cyprinodontiformes</taxon>
        <taxon>Nothobranchiidae</taxon>
        <taxon>Nothobranchius</taxon>
    </lineage>
</organism>
<evidence type="ECO:0000256" key="1">
    <source>
        <dbReference type="ARBA" id="ARBA00023319"/>
    </source>
</evidence>
<reference evidence="3" key="3">
    <citation type="submission" date="2025-09" db="UniProtKB">
        <authorList>
            <consortium name="Ensembl"/>
        </authorList>
    </citation>
    <scope>IDENTIFICATION</scope>
</reference>
<dbReference type="PANTHER" id="PTHR10075:SF100">
    <property type="entry name" value="FASCICLIN-2"/>
    <property type="match status" value="1"/>
</dbReference>
<evidence type="ECO:0000313" key="4">
    <source>
        <dbReference type="Proteomes" id="UP000694548"/>
    </source>
</evidence>
<dbReference type="GO" id="GO:0030424">
    <property type="term" value="C:axon"/>
    <property type="evidence" value="ECO:0007669"/>
    <property type="project" value="TreeGrafter"/>
</dbReference>
<feature type="domain" description="Ig-like" evidence="2">
    <location>
        <begin position="50"/>
        <end position="143"/>
    </location>
</feature>
<dbReference type="GO" id="GO:0098632">
    <property type="term" value="F:cell-cell adhesion mediator activity"/>
    <property type="evidence" value="ECO:0007669"/>
    <property type="project" value="TreeGrafter"/>
</dbReference>
<sequence length="369" mass="40469">MTQRFEVHPNGTLIIRKSQLSDAGQYSCTVQKEHGTEKMTVDLVVLSQSPRVLEPPHRDVTVDLGGTVELECKVDSHEVTWVLPSQVQMIAGQANGHVQQRVRVNDNGTLWISQASLTDTGTYRCTGNRVAGSDAVSVRLHVSARPPEIQQRKHENMTLMEGSFAYITCTATGIPQPIIHWTTPDGLKLSSSQTIIQRYDGGNYTCIARNSVGQDHKVARLEILITPPVFSDQRGAARSVTAVQGQRMLLDCTAKGTPTPHITWILPGNNGTLEIQFPQKTDSGQLTCVAHNDGGEVRMSVNLEVKEAVGRPQTRPSVTDNVSLRLGSTVTLNCSFEGLKLPRPTWILPDGTPLHTVFQPVSQTHLKHK</sequence>
<dbReference type="Pfam" id="PF13927">
    <property type="entry name" value="Ig_3"/>
    <property type="match status" value="2"/>
</dbReference>
<dbReference type="PANTHER" id="PTHR10075">
    <property type="entry name" value="BASIGIN RELATED"/>
    <property type="match status" value="1"/>
</dbReference>
<dbReference type="GeneTree" id="ENSGT00940000159942"/>
<reference evidence="3" key="2">
    <citation type="submission" date="2025-08" db="UniProtKB">
        <authorList>
            <consortium name="Ensembl"/>
        </authorList>
    </citation>
    <scope>IDENTIFICATION</scope>
</reference>
<evidence type="ECO:0000259" key="2">
    <source>
        <dbReference type="PROSITE" id="PS50835"/>
    </source>
</evidence>
<dbReference type="InterPro" id="IPR003599">
    <property type="entry name" value="Ig_sub"/>
</dbReference>
<dbReference type="PROSITE" id="PS50835">
    <property type="entry name" value="IG_LIKE"/>
    <property type="match status" value="3"/>
</dbReference>
<keyword evidence="1" id="KW-0393">Immunoglobulin domain</keyword>
<dbReference type="Proteomes" id="UP000694548">
    <property type="component" value="Chromosome sgr10"/>
</dbReference>
<reference evidence="3" key="1">
    <citation type="submission" date="2014-08" db="EMBL/GenBank/DDBJ databases">
        <authorList>
            <person name="Senf B."/>
            <person name="Petzold A."/>
            <person name="Downie B.R."/>
            <person name="Koch P."/>
            <person name="Platzer M."/>
        </authorList>
    </citation>
    <scope>NUCLEOTIDE SEQUENCE [LARGE SCALE GENOMIC DNA]</scope>
    <source>
        <strain evidence="3">GRZ</strain>
    </source>
</reference>
<dbReference type="InterPro" id="IPR007110">
    <property type="entry name" value="Ig-like_dom"/>
</dbReference>
<proteinExistence type="predicted"/>
<gene>
    <name evidence="3" type="primary">mxra5a</name>
</gene>
<name>A0A8C6LLB0_NOTFU</name>
<dbReference type="Gene3D" id="2.60.40.10">
    <property type="entry name" value="Immunoglobulins"/>
    <property type="match status" value="5"/>
</dbReference>
<dbReference type="Ensembl" id="ENSNFUT00015020281.1">
    <property type="protein sequence ID" value="ENSNFUP00015019370.1"/>
    <property type="gene ID" value="ENSNFUG00015009305.1"/>
</dbReference>
<dbReference type="AlphaFoldDB" id="A0A8C6LLB0"/>
<dbReference type="InterPro" id="IPR013098">
    <property type="entry name" value="Ig_I-set"/>
</dbReference>
<dbReference type="GO" id="GO:0007411">
    <property type="term" value="P:axon guidance"/>
    <property type="evidence" value="ECO:0007669"/>
    <property type="project" value="TreeGrafter"/>
</dbReference>
<dbReference type="SMART" id="SM00409">
    <property type="entry name" value="IG"/>
    <property type="match status" value="4"/>
</dbReference>
<dbReference type="GO" id="GO:0007156">
    <property type="term" value="P:homophilic cell adhesion via plasma membrane adhesion molecules"/>
    <property type="evidence" value="ECO:0007669"/>
    <property type="project" value="TreeGrafter"/>
</dbReference>
<dbReference type="GO" id="GO:0070593">
    <property type="term" value="P:dendrite self-avoidance"/>
    <property type="evidence" value="ECO:0007669"/>
    <property type="project" value="TreeGrafter"/>
</dbReference>
<evidence type="ECO:0000313" key="3">
    <source>
        <dbReference type="Ensembl" id="ENSNFUP00015019370.1"/>
    </source>
</evidence>
<dbReference type="InterPro" id="IPR003598">
    <property type="entry name" value="Ig_sub2"/>
</dbReference>
<dbReference type="InterPro" id="IPR036179">
    <property type="entry name" value="Ig-like_dom_sf"/>
</dbReference>
<protein>
    <recommendedName>
        <fullName evidence="2">Ig-like domain-containing protein</fullName>
    </recommendedName>
</protein>
<dbReference type="InterPro" id="IPR013783">
    <property type="entry name" value="Ig-like_fold"/>
</dbReference>
<dbReference type="SUPFAM" id="SSF48726">
    <property type="entry name" value="Immunoglobulin"/>
    <property type="match status" value="5"/>
</dbReference>
<feature type="domain" description="Ig-like" evidence="2">
    <location>
        <begin position="147"/>
        <end position="222"/>
    </location>
</feature>
<dbReference type="SMART" id="SM00408">
    <property type="entry name" value="IGc2"/>
    <property type="match status" value="3"/>
</dbReference>
<feature type="domain" description="Ig-like" evidence="2">
    <location>
        <begin position="227"/>
        <end position="304"/>
    </location>
</feature>